<proteinExistence type="predicted"/>
<evidence type="ECO:0000313" key="3">
    <source>
        <dbReference type="Proteomes" id="UP001500665"/>
    </source>
</evidence>
<dbReference type="RefSeq" id="WP_344239188.1">
    <property type="nucleotide sequence ID" value="NZ_BAAAHH010000006.1"/>
</dbReference>
<dbReference type="Proteomes" id="UP001500665">
    <property type="component" value="Unassembled WGS sequence"/>
</dbReference>
<keyword evidence="3" id="KW-1185">Reference proteome</keyword>
<sequence>METVFTFEVPEGTVNVVILAATLEQGHSREKGARIEITTDTFGESGREPGFLKIRGRRYRLKQRFQFATSRWGDGPYWRTEHDGYNTGYWNDKGQPVGYETAARTRLYAIELEIREQFEADQPEWQAVSTVLGLRDELHGEEKVISRLEAEIETRTARMSKLVEQITSLGQPIFELS</sequence>
<evidence type="ECO:0000256" key="1">
    <source>
        <dbReference type="SAM" id="Coils"/>
    </source>
</evidence>
<protein>
    <submittedName>
        <fullName evidence="2">Uncharacterized protein</fullName>
    </submittedName>
</protein>
<comment type="caution">
    <text evidence="2">The sequence shown here is derived from an EMBL/GenBank/DDBJ whole genome shotgun (WGS) entry which is preliminary data.</text>
</comment>
<keyword evidence="1" id="KW-0175">Coiled coil</keyword>
<name>A0ABP4B4P7_9ACTN</name>
<organism evidence="2 3">
    <name type="scientific">Actinocorallia libanotica</name>
    <dbReference type="NCBI Taxonomy" id="46162"/>
    <lineage>
        <taxon>Bacteria</taxon>
        <taxon>Bacillati</taxon>
        <taxon>Actinomycetota</taxon>
        <taxon>Actinomycetes</taxon>
        <taxon>Streptosporangiales</taxon>
        <taxon>Thermomonosporaceae</taxon>
        <taxon>Actinocorallia</taxon>
    </lineage>
</organism>
<accession>A0ABP4B4P7</accession>
<reference evidence="3" key="1">
    <citation type="journal article" date="2019" name="Int. J. Syst. Evol. Microbiol.">
        <title>The Global Catalogue of Microorganisms (GCM) 10K type strain sequencing project: providing services to taxonomists for standard genome sequencing and annotation.</title>
        <authorList>
            <consortium name="The Broad Institute Genomics Platform"/>
            <consortium name="The Broad Institute Genome Sequencing Center for Infectious Disease"/>
            <person name="Wu L."/>
            <person name="Ma J."/>
        </authorList>
    </citation>
    <scope>NUCLEOTIDE SEQUENCE [LARGE SCALE GENOMIC DNA]</scope>
    <source>
        <strain evidence="3">JCM 10696</strain>
    </source>
</reference>
<feature type="coiled-coil region" evidence="1">
    <location>
        <begin position="131"/>
        <end position="165"/>
    </location>
</feature>
<evidence type="ECO:0000313" key="2">
    <source>
        <dbReference type="EMBL" id="GAA0946035.1"/>
    </source>
</evidence>
<dbReference type="EMBL" id="BAAAHH010000006">
    <property type="protein sequence ID" value="GAA0946035.1"/>
    <property type="molecule type" value="Genomic_DNA"/>
</dbReference>
<gene>
    <name evidence="2" type="ORF">GCM10009550_20280</name>
</gene>